<feature type="domain" description="Peptidase M1 membrane alanine aminopeptidase" evidence="13">
    <location>
        <begin position="229"/>
        <end position="445"/>
    </location>
</feature>
<evidence type="ECO:0000256" key="2">
    <source>
        <dbReference type="ARBA" id="ARBA00010136"/>
    </source>
</evidence>
<keyword evidence="3 12" id="KW-0031">Aminopeptidase</keyword>
<dbReference type="SUPFAM" id="SSF55486">
    <property type="entry name" value="Metalloproteases ('zincins'), catalytic domain"/>
    <property type="match status" value="1"/>
</dbReference>
<dbReference type="Gene3D" id="1.10.390.10">
    <property type="entry name" value="Neutral Protease Domain 2"/>
    <property type="match status" value="1"/>
</dbReference>
<proteinExistence type="inferred from homology"/>
<comment type="cofactor">
    <cofactor evidence="10 12">
        <name>Zn(2+)</name>
        <dbReference type="ChEBI" id="CHEBI:29105"/>
    </cofactor>
    <text evidence="10 12">Binds 1 zinc ion per subunit.</text>
</comment>
<feature type="domain" description="ERAP1-like C-terminal" evidence="14">
    <location>
        <begin position="519"/>
        <end position="829"/>
    </location>
</feature>
<dbReference type="GO" id="GO:0016020">
    <property type="term" value="C:membrane"/>
    <property type="evidence" value="ECO:0007669"/>
    <property type="project" value="TreeGrafter"/>
</dbReference>
<keyword evidence="6 12" id="KW-0378">Hydrolase</keyword>
<dbReference type="FunFam" id="1.10.390.10:FF:000006">
    <property type="entry name" value="Puromycin-sensitive aminopeptidase"/>
    <property type="match status" value="1"/>
</dbReference>
<dbReference type="EMBL" id="JXUW01000003">
    <property type="protein sequence ID" value="KJE77811.1"/>
    <property type="molecule type" value="Genomic_DNA"/>
</dbReference>
<evidence type="ECO:0000256" key="10">
    <source>
        <dbReference type="PIRSR" id="PIRSR634016-3"/>
    </source>
</evidence>
<dbReference type="Pfam" id="PF11838">
    <property type="entry name" value="ERAP1_C"/>
    <property type="match status" value="1"/>
</dbReference>
<comment type="catalytic activity">
    <reaction evidence="1">
        <text>Release of an N-terminal amino acid, Xaa-|-Yaa- from a peptide, amide or arylamide. Xaa is preferably Ala, but may be most amino acids including Pro (slow action). When a terminal hydrophobic residue is followed by a prolyl residue, the two may be released as an intact Xaa-Pro dipeptide.</text>
        <dbReference type="EC" id="3.4.11.2"/>
    </reaction>
</comment>
<dbReference type="InterPro" id="IPR042097">
    <property type="entry name" value="Aminopeptidase_N-like_N_sf"/>
</dbReference>
<dbReference type="InterPro" id="IPR001930">
    <property type="entry name" value="Peptidase_M1"/>
</dbReference>
<feature type="domain" description="Aminopeptidase N-like N-terminal" evidence="15">
    <location>
        <begin position="15"/>
        <end position="194"/>
    </location>
</feature>
<keyword evidence="17" id="KW-1185">Reference proteome</keyword>
<dbReference type="GO" id="GO:0006508">
    <property type="term" value="P:proteolysis"/>
    <property type="evidence" value="ECO:0007669"/>
    <property type="project" value="UniProtKB-KW"/>
</dbReference>
<dbReference type="Gene3D" id="1.25.50.20">
    <property type="match status" value="1"/>
</dbReference>
<dbReference type="eggNOG" id="COG0308">
    <property type="taxonomic scope" value="Bacteria"/>
</dbReference>
<dbReference type="PRINTS" id="PR00756">
    <property type="entry name" value="ALADIPTASE"/>
</dbReference>
<dbReference type="Gene3D" id="2.60.40.1730">
    <property type="entry name" value="tricorn interacting facor f3 domain"/>
    <property type="match status" value="1"/>
</dbReference>
<dbReference type="Proteomes" id="UP000032336">
    <property type="component" value="Unassembled WGS sequence"/>
</dbReference>
<gene>
    <name evidence="16" type="primary">pepN</name>
    <name evidence="16" type="ORF">FEAC_05600</name>
</gene>
<comment type="similarity">
    <text evidence="2 12">Belongs to the peptidase M1 family.</text>
</comment>
<dbReference type="InterPro" id="IPR024571">
    <property type="entry name" value="ERAP1-like_C_dom"/>
</dbReference>
<keyword evidence="8 12" id="KW-0482">Metalloprotease</keyword>
<dbReference type="Gene3D" id="2.60.40.1910">
    <property type="match status" value="1"/>
</dbReference>
<dbReference type="AlphaFoldDB" id="A0A0D8FXE1"/>
<name>A0A0D8FXE1_9ACTN</name>
<keyword evidence="4 12" id="KW-0645">Protease</keyword>
<evidence type="ECO:0000313" key="17">
    <source>
        <dbReference type="Proteomes" id="UP000032336"/>
    </source>
</evidence>
<evidence type="ECO:0000256" key="7">
    <source>
        <dbReference type="ARBA" id="ARBA00022833"/>
    </source>
</evidence>
<dbReference type="InterPro" id="IPR045357">
    <property type="entry name" value="Aminopeptidase_N-like_N"/>
</dbReference>
<dbReference type="PANTHER" id="PTHR11533">
    <property type="entry name" value="PROTEASE M1 ZINC METALLOPROTEASE"/>
    <property type="match status" value="1"/>
</dbReference>
<feature type="active site" description="Proton acceptor" evidence="9">
    <location>
        <position position="302"/>
    </location>
</feature>
<feature type="binding site" evidence="10">
    <location>
        <position position="301"/>
    </location>
    <ligand>
        <name>Zn(2+)</name>
        <dbReference type="ChEBI" id="CHEBI:29105"/>
        <note>catalytic</note>
    </ligand>
</feature>
<dbReference type="PANTHER" id="PTHR11533:SF174">
    <property type="entry name" value="PUROMYCIN-SENSITIVE AMINOPEPTIDASE-RELATED"/>
    <property type="match status" value="1"/>
</dbReference>
<dbReference type="PATRIC" id="fig|1121877.4.peg.602"/>
<dbReference type="GO" id="GO:0005615">
    <property type="term" value="C:extracellular space"/>
    <property type="evidence" value="ECO:0007669"/>
    <property type="project" value="TreeGrafter"/>
</dbReference>
<dbReference type="GO" id="GO:0005737">
    <property type="term" value="C:cytoplasm"/>
    <property type="evidence" value="ECO:0007669"/>
    <property type="project" value="TreeGrafter"/>
</dbReference>
<dbReference type="OrthoDB" id="100605at2"/>
<evidence type="ECO:0000256" key="5">
    <source>
        <dbReference type="ARBA" id="ARBA00022723"/>
    </source>
</evidence>
<dbReference type="InterPro" id="IPR014782">
    <property type="entry name" value="Peptidase_M1_dom"/>
</dbReference>
<dbReference type="InterPro" id="IPR034016">
    <property type="entry name" value="M1_APN-typ"/>
</dbReference>
<dbReference type="InterPro" id="IPR050344">
    <property type="entry name" value="Peptidase_M1_aminopeptidases"/>
</dbReference>
<dbReference type="GO" id="GO:0008270">
    <property type="term" value="F:zinc ion binding"/>
    <property type="evidence" value="ECO:0007669"/>
    <property type="project" value="UniProtKB-UniRule"/>
</dbReference>
<evidence type="ECO:0000256" key="6">
    <source>
        <dbReference type="ARBA" id="ARBA00022801"/>
    </source>
</evidence>
<evidence type="ECO:0000256" key="12">
    <source>
        <dbReference type="RuleBase" id="RU364040"/>
    </source>
</evidence>
<keyword evidence="5 10" id="KW-0479">Metal-binding</keyword>
<evidence type="ECO:0000256" key="3">
    <source>
        <dbReference type="ARBA" id="ARBA00022438"/>
    </source>
</evidence>
<evidence type="ECO:0000259" key="15">
    <source>
        <dbReference type="Pfam" id="PF17900"/>
    </source>
</evidence>
<organism evidence="16 17">
    <name type="scientific">Ferrimicrobium acidiphilum DSM 19497</name>
    <dbReference type="NCBI Taxonomy" id="1121877"/>
    <lineage>
        <taxon>Bacteria</taxon>
        <taxon>Bacillati</taxon>
        <taxon>Actinomycetota</taxon>
        <taxon>Acidimicrobiia</taxon>
        <taxon>Acidimicrobiales</taxon>
        <taxon>Acidimicrobiaceae</taxon>
        <taxon>Ferrimicrobium</taxon>
    </lineage>
</organism>
<sequence length="847" mass="93870">MRDDNPYRLSRSVEPVHYDLFLHIDPDQEVFSGYETIAVRVNEATALIELNAVDITVSLARVNGESASVTVDPAHEIVQIQRTAPLTAGTDAEIYLEFSARLRSDLSGLYSSVYNDEQGVSRKMATTQFESTGARQAFPCFDEPDMKATFAVTLETPAALEAISNYPEVASQPSDNSDFVTHQYETTMIMSTYLLAFIVGDLRATTPVIANGIPVRVIHTPGKEALTSYALRVAQHAIAYFEDWFQIPYPAPKLDLLAIPDFAFGAMENLGAVTFRETALLVDETRAGQMELERICDVVCHEIAHMWFGDLVTMKWWNGIWLNEAFATFMETGASDAFNPEWHKWESFGIARLGALNVDGLPSTRPIEFPVIAPSDAENMFDLLTYEKGCSVIKMMEQYLGEETFKAGVRSYLNSHLHGNAETEDLWSALEEASDQPVTEMMNTWILQGGHPLVTVDALPNGVRLSQVPFRFLSDESDPVGEIGSSWLIPVVSRELNGVEGRVLLGQQDQVLTADSEPIIVNAGGIGVYRTRYSQQVLPKISERFSELAMLERFNLIADTWALVLADQVSLADAVELFNHCATETDPNVLQVVSSSLGLLQRIASPEEQALVVKLTTNIFNPLISALGMEPTPSDTPRTKVARSVAFTALGTIADDPDVREQALQWFREEMSGVGGPSGDLANAVLATVAKHGDDSEFAFMLDRYRNPVDPLDERRHLLALADFRQPSLINRLLPMILSSIRSQDGAFVLNRIIANEAVGEIGLDFAFSHFDELLARLPANNYDLAFGSLPTLISPSSYQRSSQVFSFFESHKLPAGERLLAQTLERYRVNLRFRDRYAGRLSSILS</sequence>
<comment type="caution">
    <text evidence="16">The sequence shown here is derived from an EMBL/GenBank/DDBJ whole genome shotgun (WGS) entry which is preliminary data.</text>
</comment>
<evidence type="ECO:0000256" key="8">
    <source>
        <dbReference type="ARBA" id="ARBA00023049"/>
    </source>
</evidence>
<dbReference type="GO" id="GO:0070006">
    <property type="term" value="F:metalloaminopeptidase activity"/>
    <property type="evidence" value="ECO:0007669"/>
    <property type="project" value="TreeGrafter"/>
</dbReference>
<evidence type="ECO:0000256" key="4">
    <source>
        <dbReference type="ARBA" id="ARBA00022670"/>
    </source>
</evidence>
<reference evidence="16 17" key="1">
    <citation type="submission" date="2015-01" db="EMBL/GenBank/DDBJ databases">
        <title>Draft genome of the acidophilic iron oxidizer Ferrimicrobium acidiphilum strain T23.</title>
        <authorList>
            <person name="Poehlein A."/>
            <person name="Eisen S."/>
            <person name="Schloemann M."/>
            <person name="Johnson B.D."/>
            <person name="Daniel R."/>
            <person name="Muehling M."/>
        </authorList>
    </citation>
    <scope>NUCLEOTIDE SEQUENCE [LARGE SCALE GENOMIC DNA]</scope>
    <source>
        <strain evidence="16 17">T23</strain>
    </source>
</reference>
<keyword evidence="7 10" id="KW-0862">Zinc</keyword>
<evidence type="ECO:0000256" key="9">
    <source>
        <dbReference type="PIRSR" id="PIRSR634016-1"/>
    </source>
</evidence>
<accession>A0A0D8FXE1</accession>
<evidence type="ECO:0000313" key="16">
    <source>
        <dbReference type="EMBL" id="KJE77811.1"/>
    </source>
</evidence>
<dbReference type="EC" id="3.4.11.-" evidence="12"/>
<feature type="binding site" evidence="10">
    <location>
        <position position="324"/>
    </location>
    <ligand>
        <name>Zn(2+)</name>
        <dbReference type="ChEBI" id="CHEBI:29105"/>
        <note>catalytic</note>
    </ligand>
</feature>
<evidence type="ECO:0000259" key="13">
    <source>
        <dbReference type="Pfam" id="PF01433"/>
    </source>
</evidence>
<feature type="site" description="Transition state stabilizer" evidence="11">
    <location>
        <position position="386"/>
    </location>
</feature>
<dbReference type="Pfam" id="PF17900">
    <property type="entry name" value="Peptidase_M1_N"/>
    <property type="match status" value="1"/>
</dbReference>
<dbReference type="SUPFAM" id="SSF63737">
    <property type="entry name" value="Leukotriene A4 hydrolase N-terminal domain"/>
    <property type="match status" value="1"/>
</dbReference>
<dbReference type="GO" id="GO:0016285">
    <property type="term" value="F:alanyl aminopeptidase activity"/>
    <property type="evidence" value="ECO:0007669"/>
    <property type="project" value="UniProtKB-EC"/>
</dbReference>
<dbReference type="CDD" id="cd09601">
    <property type="entry name" value="M1_APN-Q_like"/>
    <property type="match status" value="1"/>
</dbReference>
<feature type="binding site" evidence="10">
    <location>
        <position position="305"/>
    </location>
    <ligand>
        <name>Zn(2+)</name>
        <dbReference type="ChEBI" id="CHEBI:29105"/>
        <note>catalytic</note>
    </ligand>
</feature>
<dbReference type="InterPro" id="IPR027268">
    <property type="entry name" value="Peptidase_M4/M1_CTD_sf"/>
</dbReference>
<dbReference type="GO" id="GO:0043171">
    <property type="term" value="P:peptide catabolic process"/>
    <property type="evidence" value="ECO:0007669"/>
    <property type="project" value="TreeGrafter"/>
</dbReference>
<evidence type="ECO:0000259" key="14">
    <source>
        <dbReference type="Pfam" id="PF11838"/>
    </source>
</evidence>
<evidence type="ECO:0000256" key="1">
    <source>
        <dbReference type="ARBA" id="ARBA00000098"/>
    </source>
</evidence>
<dbReference type="GO" id="GO:0042277">
    <property type="term" value="F:peptide binding"/>
    <property type="evidence" value="ECO:0007669"/>
    <property type="project" value="TreeGrafter"/>
</dbReference>
<protein>
    <recommendedName>
        <fullName evidence="12">Aminopeptidase</fullName>
        <ecNumber evidence="12">3.4.11.-</ecNumber>
    </recommendedName>
</protein>
<dbReference type="RefSeq" id="WP_035389502.1">
    <property type="nucleotide sequence ID" value="NZ_JQKF01000013.1"/>
</dbReference>
<dbReference type="STRING" id="1121877.FEAC_05600"/>
<dbReference type="GeneID" id="78371873"/>
<dbReference type="Pfam" id="PF01433">
    <property type="entry name" value="Peptidase_M1"/>
    <property type="match status" value="1"/>
</dbReference>
<evidence type="ECO:0000256" key="11">
    <source>
        <dbReference type="PIRSR" id="PIRSR634016-4"/>
    </source>
</evidence>